<feature type="non-terminal residue" evidence="2">
    <location>
        <position position="1"/>
    </location>
</feature>
<evidence type="ECO:0000313" key="2">
    <source>
        <dbReference type="EMBL" id="CAK0822612.1"/>
    </source>
</evidence>
<comment type="caution">
    <text evidence="2">The sequence shown here is derived from an EMBL/GenBank/DDBJ whole genome shotgun (WGS) entry which is preliminary data.</text>
</comment>
<dbReference type="Pfam" id="PF13646">
    <property type="entry name" value="HEAT_2"/>
    <property type="match status" value="1"/>
</dbReference>
<dbReference type="Proteomes" id="UP001189429">
    <property type="component" value="Unassembled WGS sequence"/>
</dbReference>
<feature type="compositionally biased region" description="Basic and acidic residues" evidence="1">
    <location>
        <begin position="320"/>
        <end position="329"/>
    </location>
</feature>
<gene>
    <name evidence="2" type="ORF">PCOR1329_LOCUS23586</name>
</gene>
<organism evidence="2 3">
    <name type="scientific">Prorocentrum cordatum</name>
    <dbReference type="NCBI Taxonomy" id="2364126"/>
    <lineage>
        <taxon>Eukaryota</taxon>
        <taxon>Sar</taxon>
        <taxon>Alveolata</taxon>
        <taxon>Dinophyceae</taxon>
        <taxon>Prorocentrales</taxon>
        <taxon>Prorocentraceae</taxon>
        <taxon>Prorocentrum</taxon>
    </lineage>
</organism>
<accession>A0ABN9RTH2</accession>
<reference evidence="2" key="1">
    <citation type="submission" date="2023-10" db="EMBL/GenBank/DDBJ databases">
        <authorList>
            <person name="Chen Y."/>
            <person name="Shah S."/>
            <person name="Dougan E. K."/>
            <person name="Thang M."/>
            <person name="Chan C."/>
        </authorList>
    </citation>
    <scope>NUCLEOTIDE SEQUENCE [LARGE SCALE GENOMIC DNA]</scope>
</reference>
<keyword evidence="3" id="KW-1185">Reference proteome</keyword>
<name>A0ABN9RTH2_9DINO</name>
<dbReference type="Gene3D" id="1.25.10.10">
    <property type="entry name" value="Leucine-rich Repeat Variant"/>
    <property type="match status" value="1"/>
</dbReference>
<feature type="region of interest" description="Disordered" evidence="1">
    <location>
        <begin position="303"/>
        <end position="329"/>
    </location>
</feature>
<sequence>ALGLGGPAAADCAVPGLLRAASASEDKHVRQAAVGALPGLLARGAAGGAVRAVLRAAAEDQEWEVRLAAVAALPRLLGPGAAGEALPVLLQVVTEDLQDEVRREAMDALSKLGGVEAAERVMLNLSRAVTTLRASGGGGTAAVVGREQGFRHLSRLADFFWKLEPAALEPLVPTLMLALSAALPYMSSSRTARREGADIPAKRSSPEASFFAIKVGRTLAKVASAAGPDVLDILRKAEEVPYMSHNAVLHLRSSREIVQGSLELKCANLFKRESGIESVVGNLTVEVPFGVMMTSDAHGTHAHKCPNPHACSVPRRRTMRPAEDSTKTETMRCPLRLDEHDEAAGEDRPMCASGFDPATPGCTKCLPGFGRKSTDPFACERCRRSGSAEKWAAWLAQPLLLFLLSMRSAENAAASRGMAEALANDVVKIVLAYLSSISVVVSSVTSTAAFRELNATDRAREVLKLTRKTAQHGDVTYSSSSDCSLMDGKGAASVDRLLALSLQLPACVLAIVVLLLAARACCRAALSGGTLGLEELRAEVASGLVTSSLVAGNQFLPGVASACMRALPCFHTQAAVDGQDLVQLMVYDPDAECRARLRHLAACGPALALAFAAGPGYWRALLRRQQGAPRAGPVRFLTGSYRAGFHWWEAGRLSKTMLIACFVTASPTSYCPLQSGGSSGRLSPSLAGAILDTGSVAAPPWPGGQLASPDPAAHALPPRHRRLQLVALLPLPVQASRAQRRRGQPLPFLHGTTQPCIPLKGACTGSEGRQESRCSGSDFEDCGASVPCRALPACRALPCGMRALIAWGQSVNCLPRFRFQAKPSHTTRLPVERPDKCGRSLASLGSSWKRGWSKAR</sequence>
<evidence type="ECO:0000313" key="3">
    <source>
        <dbReference type="Proteomes" id="UP001189429"/>
    </source>
</evidence>
<protein>
    <submittedName>
        <fullName evidence="2">Uncharacterized protein</fullName>
    </submittedName>
</protein>
<proteinExistence type="predicted"/>
<dbReference type="InterPro" id="IPR016024">
    <property type="entry name" value="ARM-type_fold"/>
</dbReference>
<dbReference type="SUPFAM" id="SSF48371">
    <property type="entry name" value="ARM repeat"/>
    <property type="match status" value="1"/>
</dbReference>
<evidence type="ECO:0000256" key="1">
    <source>
        <dbReference type="SAM" id="MobiDB-lite"/>
    </source>
</evidence>
<dbReference type="InterPro" id="IPR011989">
    <property type="entry name" value="ARM-like"/>
</dbReference>
<dbReference type="EMBL" id="CAUYUJ010008010">
    <property type="protein sequence ID" value="CAK0822612.1"/>
    <property type="molecule type" value="Genomic_DNA"/>
</dbReference>